<dbReference type="Proteomes" id="UP001159363">
    <property type="component" value="Chromosome 7"/>
</dbReference>
<organism evidence="2 3">
    <name type="scientific">Dryococelus australis</name>
    <dbReference type="NCBI Taxonomy" id="614101"/>
    <lineage>
        <taxon>Eukaryota</taxon>
        <taxon>Metazoa</taxon>
        <taxon>Ecdysozoa</taxon>
        <taxon>Arthropoda</taxon>
        <taxon>Hexapoda</taxon>
        <taxon>Insecta</taxon>
        <taxon>Pterygota</taxon>
        <taxon>Neoptera</taxon>
        <taxon>Polyneoptera</taxon>
        <taxon>Phasmatodea</taxon>
        <taxon>Verophasmatodea</taxon>
        <taxon>Anareolatae</taxon>
        <taxon>Phasmatidae</taxon>
        <taxon>Eurycanthinae</taxon>
        <taxon>Dryococelus</taxon>
    </lineage>
</organism>
<accession>A0ABQ9GYW8</accession>
<feature type="compositionally biased region" description="Acidic residues" evidence="1">
    <location>
        <begin position="147"/>
        <end position="164"/>
    </location>
</feature>
<evidence type="ECO:0000313" key="3">
    <source>
        <dbReference type="Proteomes" id="UP001159363"/>
    </source>
</evidence>
<dbReference type="EMBL" id="JARBHB010000008">
    <property type="protein sequence ID" value="KAJ8877232.1"/>
    <property type="molecule type" value="Genomic_DNA"/>
</dbReference>
<reference evidence="2 3" key="1">
    <citation type="submission" date="2023-02" db="EMBL/GenBank/DDBJ databases">
        <title>LHISI_Scaffold_Assembly.</title>
        <authorList>
            <person name="Stuart O.P."/>
            <person name="Cleave R."/>
            <person name="Magrath M.J.L."/>
            <person name="Mikheyev A.S."/>
        </authorList>
    </citation>
    <scope>NUCLEOTIDE SEQUENCE [LARGE SCALE GENOMIC DNA]</scope>
    <source>
        <strain evidence="2">Daus_M_001</strain>
        <tissue evidence="2">Leg muscle</tissue>
    </source>
</reference>
<keyword evidence="3" id="KW-1185">Reference proteome</keyword>
<gene>
    <name evidence="2" type="ORF">PR048_021686</name>
</gene>
<evidence type="ECO:0000256" key="1">
    <source>
        <dbReference type="SAM" id="MobiDB-lite"/>
    </source>
</evidence>
<comment type="caution">
    <text evidence="2">The sequence shown here is derived from an EMBL/GenBank/DDBJ whole genome shotgun (WGS) entry which is preliminary data.</text>
</comment>
<feature type="region of interest" description="Disordered" evidence="1">
    <location>
        <begin position="141"/>
        <end position="170"/>
    </location>
</feature>
<name>A0ABQ9GYW8_9NEOP</name>
<proteinExistence type="predicted"/>
<evidence type="ECO:0000313" key="2">
    <source>
        <dbReference type="EMBL" id="KAJ8877232.1"/>
    </source>
</evidence>
<protein>
    <submittedName>
        <fullName evidence="2">Uncharacterized protein</fullName>
    </submittedName>
</protein>
<sequence>METSCDPEDICSEVIGNCSEKSSWCVGEMKLFLLATIYQKALGYWWGRDTGSSDCLQETVVGTGGISLGAGDTLLMVTSPPVRFVPVGIAGPPGHAASFSWSGQSPCVTLATWDGAMPAVCLGIPRGELCILDKGNTRGQHLSLDNQEVDPDSQDRDDEPDFYDEAPLPG</sequence>